<dbReference type="PANTHER" id="PTHR31005:SF8">
    <property type="entry name" value="DUF4139 DOMAIN-CONTAINING PROTEIN"/>
    <property type="match status" value="1"/>
</dbReference>
<evidence type="ECO:0000313" key="3">
    <source>
        <dbReference type="Proteomes" id="UP001596353"/>
    </source>
</evidence>
<comment type="caution">
    <text evidence="2">The sequence shown here is derived from an EMBL/GenBank/DDBJ whole genome shotgun (WGS) entry which is preliminary data.</text>
</comment>
<keyword evidence="3" id="KW-1185">Reference proteome</keyword>
<name>A0ABW2B835_9RHOB</name>
<reference evidence="3" key="1">
    <citation type="journal article" date="2019" name="Int. J. Syst. Evol. Microbiol.">
        <title>The Global Catalogue of Microorganisms (GCM) 10K type strain sequencing project: providing services to taxonomists for standard genome sequencing and annotation.</title>
        <authorList>
            <consortium name="The Broad Institute Genomics Platform"/>
            <consortium name="The Broad Institute Genome Sequencing Center for Infectious Disease"/>
            <person name="Wu L."/>
            <person name="Ma J."/>
        </authorList>
    </citation>
    <scope>NUCLEOTIDE SEQUENCE [LARGE SCALE GENOMIC DNA]</scope>
    <source>
        <strain evidence="3">CCUG 66188</strain>
    </source>
</reference>
<feature type="domain" description="DUF4139" evidence="1">
    <location>
        <begin position="16"/>
        <end position="215"/>
    </location>
</feature>
<dbReference type="InterPro" id="IPR037291">
    <property type="entry name" value="DUF4139"/>
</dbReference>
<sequence length="221" mass="24260">MESAVRFNDSVATSFDGPGVTYTVARPLDLASGVDATRVNLDQLSFDARRYAHAAPAFDTTAYLMAEFTNTTQEPLLAANEAALYIDNTLVGRAPFPQVPAGGEGDVPFGPIEDLQLTYTILNQSEGDRGIISRSNAQRQRVRVDIENLGTTDWDVEVQAAVPYTIQDDLVIQWSATPEPDETNVEDQRGVLQWNIDVAAGETSEIEIQQELNWPDGMVLR</sequence>
<accession>A0ABW2B835</accession>
<dbReference type="InterPro" id="IPR011935">
    <property type="entry name" value="CHP02231"/>
</dbReference>
<proteinExistence type="predicted"/>
<evidence type="ECO:0000259" key="1">
    <source>
        <dbReference type="Pfam" id="PF13598"/>
    </source>
</evidence>
<gene>
    <name evidence="2" type="ORF">ACFQFQ_19935</name>
</gene>
<evidence type="ECO:0000313" key="2">
    <source>
        <dbReference type="EMBL" id="MFC6761219.1"/>
    </source>
</evidence>
<protein>
    <submittedName>
        <fullName evidence="2">DUF4139 domain-containing protein</fullName>
    </submittedName>
</protein>
<organism evidence="2 3">
    <name type="scientific">Sulfitobacter porphyrae</name>
    <dbReference type="NCBI Taxonomy" id="1246864"/>
    <lineage>
        <taxon>Bacteria</taxon>
        <taxon>Pseudomonadati</taxon>
        <taxon>Pseudomonadota</taxon>
        <taxon>Alphaproteobacteria</taxon>
        <taxon>Rhodobacterales</taxon>
        <taxon>Roseobacteraceae</taxon>
        <taxon>Sulfitobacter</taxon>
    </lineage>
</organism>
<dbReference type="Pfam" id="PF13598">
    <property type="entry name" value="DUF4139"/>
    <property type="match status" value="1"/>
</dbReference>
<dbReference type="Proteomes" id="UP001596353">
    <property type="component" value="Unassembled WGS sequence"/>
</dbReference>
<dbReference type="PANTHER" id="PTHR31005">
    <property type="entry name" value="DUF4139 DOMAIN-CONTAINING PROTEIN"/>
    <property type="match status" value="1"/>
</dbReference>
<dbReference type="EMBL" id="JBHSWG010000001">
    <property type="protein sequence ID" value="MFC6761219.1"/>
    <property type="molecule type" value="Genomic_DNA"/>
</dbReference>